<dbReference type="PROSITE" id="PS00122">
    <property type="entry name" value="CARBOXYLESTERASE_B_1"/>
    <property type="match status" value="1"/>
</dbReference>
<evidence type="ECO:0000313" key="6">
    <source>
        <dbReference type="Proteomes" id="UP000298390"/>
    </source>
</evidence>
<feature type="domain" description="Carboxylesterase type B" evidence="4">
    <location>
        <begin position="32"/>
        <end position="365"/>
    </location>
</feature>
<keyword evidence="3" id="KW-0732">Signal</keyword>
<proteinExistence type="inferred from homology"/>
<dbReference type="PANTHER" id="PTHR43918:SF4">
    <property type="entry name" value="CARBOXYLIC ESTER HYDROLASE"/>
    <property type="match status" value="1"/>
</dbReference>
<protein>
    <recommendedName>
        <fullName evidence="3">Carboxylic ester hydrolase</fullName>
        <ecNumber evidence="3">3.1.1.-</ecNumber>
    </recommendedName>
</protein>
<dbReference type="InterPro" id="IPR029058">
    <property type="entry name" value="AB_hydrolase_fold"/>
</dbReference>
<dbReference type="EMBL" id="SEKV01000190">
    <property type="protein sequence ID" value="TFY61853.1"/>
    <property type="molecule type" value="Genomic_DNA"/>
</dbReference>
<reference evidence="5 6" key="1">
    <citation type="submission" date="2019-01" db="EMBL/GenBank/DDBJ databases">
        <title>Genome sequencing of the rare red list fungi Fomitopsis rosea.</title>
        <authorList>
            <person name="Buettner E."/>
            <person name="Kellner H."/>
        </authorList>
    </citation>
    <scope>NUCLEOTIDE SEQUENCE [LARGE SCALE GENOMIC DNA]</scope>
    <source>
        <strain evidence="5 6">DSM 105464</strain>
    </source>
</reference>
<feature type="chain" id="PRO_5021436725" description="Carboxylic ester hydrolase" evidence="3">
    <location>
        <begin position="21"/>
        <end position="501"/>
    </location>
</feature>
<evidence type="ECO:0000313" key="5">
    <source>
        <dbReference type="EMBL" id="TFY61853.1"/>
    </source>
</evidence>
<evidence type="ECO:0000259" key="4">
    <source>
        <dbReference type="Pfam" id="PF00135"/>
    </source>
</evidence>
<organism evidence="5 6">
    <name type="scientific">Rhodofomes roseus</name>
    <dbReference type="NCBI Taxonomy" id="34475"/>
    <lineage>
        <taxon>Eukaryota</taxon>
        <taxon>Fungi</taxon>
        <taxon>Dikarya</taxon>
        <taxon>Basidiomycota</taxon>
        <taxon>Agaricomycotina</taxon>
        <taxon>Agaricomycetes</taxon>
        <taxon>Polyporales</taxon>
        <taxon>Rhodofomes</taxon>
    </lineage>
</organism>
<name>A0A4Y9YJG7_9APHY</name>
<dbReference type="STRING" id="34475.A0A4Y9YJG7"/>
<feature type="signal peptide" evidence="3">
    <location>
        <begin position="1"/>
        <end position="20"/>
    </location>
</feature>
<dbReference type="InterPro" id="IPR050654">
    <property type="entry name" value="AChE-related_enzymes"/>
</dbReference>
<dbReference type="AlphaFoldDB" id="A0A4Y9YJG7"/>
<accession>A0A4Y9YJG7</accession>
<dbReference type="SUPFAM" id="SSF53474">
    <property type="entry name" value="alpha/beta-Hydrolases"/>
    <property type="match status" value="1"/>
</dbReference>
<dbReference type="Pfam" id="PF00135">
    <property type="entry name" value="COesterase"/>
    <property type="match status" value="1"/>
</dbReference>
<dbReference type="Proteomes" id="UP000298390">
    <property type="component" value="Unassembled WGS sequence"/>
</dbReference>
<comment type="caution">
    <text evidence="5">The sequence shown here is derived from an EMBL/GenBank/DDBJ whole genome shotgun (WGS) entry which is preliminary data.</text>
</comment>
<dbReference type="GO" id="GO:0052689">
    <property type="term" value="F:carboxylic ester hydrolase activity"/>
    <property type="evidence" value="ECO:0007669"/>
    <property type="project" value="TreeGrafter"/>
</dbReference>
<dbReference type="EC" id="3.1.1.-" evidence="3"/>
<evidence type="ECO:0000256" key="3">
    <source>
        <dbReference type="RuleBase" id="RU361235"/>
    </source>
</evidence>
<dbReference type="InterPro" id="IPR002018">
    <property type="entry name" value="CarbesteraseB"/>
</dbReference>
<dbReference type="Gene3D" id="3.40.50.1820">
    <property type="entry name" value="alpha/beta hydrolase"/>
    <property type="match status" value="1"/>
</dbReference>
<evidence type="ECO:0000256" key="1">
    <source>
        <dbReference type="ARBA" id="ARBA00005964"/>
    </source>
</evidence>
<dbReference type="InterPro" id="IPR019826">
    <property type="entry name" value="Carboxylesterase_B_AS"/>
</dbReference>
<gene>
    <name evidence="5" type="ORF">EVJ58_g4251</name>
</gene>
<comment type="similarity">
    <text evidence="1 3">Belongs to the type-B carboxylesterase/lipase family.</text>
</comment>
<sequence>MRSFRLILQLLALGITQVLGVPLTPRDADAYPTVTLDYGTYQGVTSGSVTSYLGMNYAQPPVGNLRFAAPQEPEPFTGVADATSYGAACPQQDIVLPDLLPKNVTITSASGLISEDCLNLNVIKPANVSAGDSLPVLFWIFGGAFEIGDASTYDGSLYVERSIALGQPIIFVALNYRVNAFGFIASQEILDANATNLGLRDQRLALQWVNKYISQFGGDPEKVTIWGESAGAFSVAAHLVWNEGDTGGLFRAAVMQSGPPISLRTVAEGQQYYDQLVENTGCSGEDDTLACLRSVPYLELQAAIALSPTFFSYQSLTLAWEPRIDGQVVLRNGMKYIQEGLYAKVPVIIGDCYDEGTLFSFGNVNVTTDDGFLEYVHSNYIPVASDSQIEALGEAYPSDLSEIPYLGAAHATDILEFFGSIDYIAPDALIFFTNNLNPNAPADLESGLSKLSDITWDQWGSDISAPPLLTFVDPAPEVEITADTFRADAISLLNELMLLFP</sequence>
<evidence type="ECO:0000256" key="2">
    <source>
        <dbReference type="ARBA" id="ARBA00022801"/>
    </source>
</evidence>
<keyword evidence="2 3" id="KW-0378">Hydrolase</keyword>
<dbReference type="PANTHER" id="PTHR43918">
    <property type="entry name" value="ACETYLCHOLINESTERASE"/>
    <property type="match status" value="1"/>
</dbReference>